<evidence type="ECO:0000313" key="1">
    <source>
        <dbReference type="EMBL" id="CAD7282709.1"/>
    </source>
</evidence>
<protein>
    <submittedName>
        <fullName evidence="1">Uncharacterized protein</fullName>
    </submittedName>
</protein>
<evidence type="ECO:0000313" key="2">
    <source>
        <dbReference type="Proteomes" id="UP000678499"/>
    </source>
</evidence>
<reference evidence="1" key="1">
    <citation type="submission" date="2020-11" db="EMBL/GenBank/DDBJ databases">
        <authorList>
            <person name="Tran Van P."/>
        </authorList>
    </citation>
    <scope>NUCLEOTIDE SEQUENCE</scope>
</reference>
<dbReference type="EMBL" id="OA886242">
    <property type="protein sequence ID" value="CAD7282709.1"/>
    <property type="molecule type" value="Genomic_DNA"/>
</dbReference>
<dbReference type="Proteomes" id="UP000678499">
    <property type="component" value="Unassembled WGS sequence"/>
</dbReference>
<gene>
    <name evidence="1" type="ORF">NMOB1V02_LOCUS10330</name>
</gene>
<organism evidence="1">
    <name type="scientific">Notodromas monacha</name>
    <dbReference type="NCBI Taxonomy" id="399045"/>
    <lineage>
        <taxon>Eukaryota</taxon>
        <taxon>Metazoa</taxon>
        <taxon>Ecdysozoa</taxon>
        <taxon>Arthropoda</taxon>
        <taxon>Crustacea</taxon>
        <taxon>Oligostraca</taxon>
        <taxon>Ostracoda</taxon>
        <taxon>Podocopa</taxon>
        <taxon>Podocopida</taxon>
        <taxon>Cypridocopina</taxon>
        <taxon>Cypridoidea</taxon>
        <taxon>Cyprididae</taxon>
        <taxon>Notodromas</taxon>
    </lineage>
</organism>
<proteinExistence type="predicted"/>
<dbReference type="AlphaFoldDB" id="A0A7R9BY78"/>
<name>A0A7R9BY78_9CRUS</name>
<sequence length="90" mass="10171">MLTTLEPQVLVIGMSLTSYIFAWGLDKVYKTGIIDKCFSLEYIRGSYKTLSSDSFNFAVKDIHAGKIVLIQYFYREQSGVDSAFGQSLVR</sequence>
<accession>A0A7R9BY78</accession>
<dbReference type="EMBL" id="CAJPEX010004205">
    <property type="protein sequence ID" value="CAG0922861.1"/>
    <property type="molecule type" value="Genomic_DNA"/>
</dbReference>
<keyword evidence="2" id="KW-1185">Reference proteome</keyword>